<dbReference type="AlphaFoldDB" id="A0A4S4LNE5"/>
<dbReference type="SUPFAM" id="SSF56752">
    <property type="entry name" value="D-aminoacid aminotransferase-like PLP-dependent enzymes"/>
    <property type="match status" value="1"/>
</dbReference>
<keyword evidence="2" id="KW-1185">Reference proteome</keyword>
<comment type="caution">
    <text evidence="1">The sequence shown here is derived from an EMBL/GenBank/DDBJ whole genome shotgun (WGS) entry which is preliminary data.</text>
</comment>
<proteinExistence type="predicted"/>
<dbReference type="GO" id="GO:0003824">
    <property type="term" value="F:catalytic activity"/>
    <property type="evidence" value="ECO:0007669"/>
    <property type="project" value="InterPro"/>
</dbReference>
<sequence length="260" mass="28805">MPDFELITVVRYDPALLDADWNTLENEGIPSKWMLHRFHHDRLVKAAAKEGWTDALATLPWDRFQRECERAVESYDGPGKGGCLKVRPVLSHTGTLSITIYPVDPLSTDATVLSLISQRTDALSSALTPIPIYLDTTPTPPALFTSIKTTQREHYAAARARLGLPPVGGDADVLLWSADGSVAETSLRNIAFFRKGRWRTPANGTGCLQGVFRRWLLEHNRISVDEVGLLTKDRVKDGEMVLVFNGVEGCRLGVIDLKRA</sequence>
<name>A0A4S4LNE5_9AGAM</name>
<dbReference type="InterPro" id="IPR043132">
    <property type="entry name" value="BCAT-like_C"/>
</dbReference>
<protein>
    <recommendedName>
        <fullName evidence="3">Aminodeoxychorismate lyase</fullName>
    </recommendedName>
</protein>
<evidence type="ECO:0000313" key="1">
    <source>
        <dbReference type="EMBL" id="THH13495.1"/>
    </source>
</evidence>
<reference evidence="1 2" key="1">
    <citation type="submission" date="2019-02" db="EMBL/GenBank/DDBJ databases">
        <title>Genome sequencing of the rare red list fungi Bondarzewia mesenterica.</title>
        <authorList>
            <person name="Buettner E."/>
            <person name="Kellner H."/>
        </authorList>
    </citation>
    <scope>NUCLEOTIDE SEQUENCE [LARGE SCALE GENOMIC DNA]</scope>
    <source>
        <strain evidence="1 2">DSM 108281</strain>
    </source>
</reference>
<evidence type="ECO:0008006" key="3">
    <source>
        <dbReference type="Google" id="ProtNLM"/>
    </source>
</evidence>
<dbReference type="Gene3D" id="3.20.10.10">
    <property type="entry name" value="D-amino Acid Aminotransferase, subunit A, domain 2"/>
    <property type="match status" value="1"/>
</dbReference>
<accession>A0A4S4LNE5</accession>
<dbReference type="Proteomes" id="UP000310158">
    <property type="component" value="Unassembled WGS sequence"/>
</dbReference>
<dbReference type="Pfam" id="PF01063">
    <property type="entry name" value="Aminotran_4"/>
    <property type="match status" value="1"/>
</dbReference>
<dbReference type="InterPro" id="IPR036038">
    <property type="entry name" value="Aminotransferase-like"/>
</dbReference>
<dbReference type="EMBL" id="SGPL01000349">
    <property type="protein sequence ID" value="THH13495.1"/>
    <property type="molecule type" value="Genomic_DNA"/>
</dbReference>
<organism evidence="1 2">
    <name type="scientific">Bondarzewia mesenterica</name>
    <dbReference type="NCBI Taxonomy" id="1095465"/>
    <lineage>
        <taxon>Eukaryota</taxon>
        <taxon>Fungi</taxon>
        <taxon>Dikarya</taxon>
        <taxon>Basidiomycota</taxon>
        <taxon>Agaricomycotina</taxon>
        <taxon>Agaricomycetes</taxon>
        <taxon>Russulales</taxon>
        <taxon>Bondarzewiaceae</taxon>
        <taxon>Bondarzewia</taxon>
    </lineage>
</organism>
<dbReference type="InterPro" id="IPR001544">
    <property type="entry name" value="Aminotrans_IV"/>
</dbReference>
<dbReference type="OrthoDB" id="64220at2759"/>
<evidence type="ECO:0000313" key="2">
    <source>
        <dbReference type="Proteomes" id="UP000310158"/>
    </source>
</evidence>
<gene>
    <name evidence="1" type="ORF">EW146_g6732</name>
</gene>